<accession>A0A8C4QBH9</accession>
<reference evidence="10" key="2">
    <citation type="submission" date="2025-09" db="UniProtKB">
        <authorList>
            <consortium name="Ensembl"/>
        </authorList>
    </citation>
    <scope>IDENTIFICATION</scope>
</reference>
<dbReference type="InterPro" id="IPR036886">
    <property type="entry name" value="Villin_headpiece_dom_sf"/>
</dbReference>
<dbReference type="PROSITE" id="PS51089">
    <property type="entry name" value="HP"/>
    <property type="match status" value="1"/>
</dbReference>
<dbReference type="GO" id="GO:0005737">
    <property type="term" value="C:cytoplasm"/>
    <property type="evidence" value="ECO:0007669"/>
    <property type="project" value="TreeGrafter"/>
</dbReference>
<dbReference type="InterPro" id="IPR007122">
    <property type="entry name" value="Villin/Gelsolin"/>
</dbReference>
<name>A0A8C4QBH9_EPTBU</name>
<dbReference type="PANTHER" id="PTHR11977:SF123">
    <property type="entry name" value="GELSOLIN"/>
    <property type="match status" value="1"/>
</dbReference>
<evidence type="ECO:0000256" key="4">
    <source>
        <dbReference type="ARBA" id="ARBA00022490"/>
    </source>
</evidence>
<dbReference type="SUPFAM" id="SSF55753">
    <property type="entry name" value="Actin depolymerizing proteins"/>
    <property type="match status" value="3"/>
</dbReference>
<dbReference type="Proteomes" id="UP000694388">
    <property type="component" value="Unplaced"/>
</dbReference>
<dbReference type="PANTHER" id="PTHR11977">
    <property type="entry name" value="VILLIN"/>
    <property type="match status" value="1"/>
</dbReference>
<dbReference type="GO" id="GO:0005546">
    <property type="term" value="F:phosphatidylinositol-4,5-bisphosphate binding"/>
    <property type="evidence" value="ECO:0007669"/>
    <property type="project" value="TreeGrafter"/>
</dbReference>
<evidence type="ECO:0000313" key="10">
    <source>
        <dbReference type="Ensembl" id="ENSEBUP00000012371.1"/>
    </source>
</evidence>
<dbReference type="GO" id="GO:0051016">
    <property type="term" value="P:barbed-end actin filament capping"/>
    <property type="evidence" value="ECO:0007669"/>
    <property type="project" value="TreeGrafter"/>
</dbReference>
<feature type="domain" description="HP" evidence="9">
    <location>
        <begin position="477"/>
        <end position="547"/>
    </location>
</feature>
<keyword evidence="8" id="KW-0206">Cytoskeleton</keyword>
<comment type="subcellular location">
    <subcellularLocation>
        <location evidence="1">Cytoplasm</location>
        <location evidence="1">Cytoskeleton</location>
    </subcellularLocation>
</comment>
<dbReference type="InterPro" id="IPR036180">
    <property type="entry name" value="Gelsolin-like_dom_sf"/>
</dbReference>
<dbReference type="OMA" id="IMAYQKE"/>
<dbReference type="GO" id="GO:0051015">
    <property type="term" value="F:actin filament binding"/>
    <property type="evidence" value="ECO:0007669"/>
    <property type="project" value="InterPro"/>
</dbReference>
<dbReference type="Pfam" id="PF02209">
    <property type="entry name" value="VHP"/>
    <property type="match status" value="1"/>
</dbReference>
<protein>
    <submittedName>
        <fullName evidence="10">Villin 1</fullName>
    </submittedName>
</protein>
<evidence type="ECO:0000256" key="1">
    <source>
        <dbReference type="ARBA" id="ARBA00004245"/>
    </source>
</evidence>
<dbReference type="SUPFAM" id="SSF47050">
    <property type="entry name" value="VHP, Villin headpiece domain"/>
    <property type="match status" value="1"/>
</dbReference>
<evidence type="ECO:0000256" key="5">
    <source>
        <dbReference type="ARBA" id="ARBA00022737"/>
    </source>
</evidence>
<dbReference type="InterPro" id="IPR007123">
    <property type="entry name" value="Gelsolin-like_dom"/>
</dbReference>
<dbReference type="GO" id="GO:0015629">
    <property type="term" value="C:actin cytoskeleton"/>
    <property type="evidence" value="ECO:0007669"/>
    <property type="project" value="TreeGrafter"/>
</dbReference>
<dbReference type="InterPro" id="IPR003128">
    <property type="entry name" value="Villin_headpiece"/>
</dbReference>
<dbReference type="CDD" id="cd11288">
    <property type="entry name" value="gelsolin_S5_like"/>
    <property type="match status" value="1"/>
</dbReference>
<keyword evidence="11" id="KW-1185">Reference proteome</keyword>
<keyword evidence="7" id="KW-0009">Actin-binding</keyword>
<dbReference type="GeneTree" id="ENSGT00940000160544"/>
<dbReference type="SMART" id="SM00262">
    <property type="entry name" value="GEL"/>
    <property type="match status" value="4"/>
</dbReference>
<dbReference type="SMART" id="SM00153">
    <property type="entry name" value="VHP"/>
    <property type="match status" value="1"/>
</dbReference>
<dbReference type="CDD" id="cd11291">
    <property type="entry name" value="gelsolin_S6_like"/>
    <property type="match status" value="1"/>
</dbReference>
<organism evidence="10 11">
    <name type="scientific">Eptatretus burgeri</name>
    <name type="common">Inshore hagfish</name>
    <dbReference type="NCBI Taxonomy" id="7764"/>
    <lineage>
        <taxon>Eukaryota</taxon>
        <taxon>Metazoa</taxon>
        <taxon>Chordata</taxon>
        <taxon>Craniata</taxon>
        <taxon>Vertebrata</taxon>
        <taxon>Cyclostomata</taxon>
        <taxon>Myxini</taxon>
        <taxon>Myxiniformes</taxon>
        <taxon>Myxinidae</taxon>
        <taxon>Eptatretinae</taxon>
        <taxon>Eptatretus</taxon>
    </lineage>
</organism>
<evidence type="ECO:0000313" key="11">
    <source>
        <dbReference type="Proteomes" id="UP000694388"/>
    </source>
</evidence>
<evidence type="ECO:0000256" key="3">
    <source>
        <dbReference type="ARBA" id="ARBA00022467"/>
    </source>
</evidence>
<dbReference type="Gene3D" id="3.40.20.10">
    <property type="entry name" value="Severin"/>
    <property type="match status" value="4"/>
</dbReference>
<sequence>MSDIECLHPMLGESKQHVPGGVTWSETKLVIRDAIVREKEAFHINDNDGFQNLADDWKYDCYILDQGGVRIFVWKGKEANEKEKKAAMGRALSFIKAKNYPASTMVETMADGAESAVFKQLFQKWMVKDETSGFGRSYSVGSIAKVEQVKFDTKSLHAQPSLAAEYRMVDDGSGKVEIWRIEDLELQPVDKRHFGQFYGGDCYLILYTYSRNNKPSYILYIWQGRHSSKDEITASAFQAVTLDQKYDGQPVQVRVTMGNEPRHFVAMFNGKLIIYQGGTSRSHHTEPDPPVRLFHIHGNDQFSTKAIEVAPRGAALNSNDVFVLKIPSACYLWCGKGANGDEREMAKVVADVISKGDKQTVAEGKEPLDFWAALGGKAPYADGKSFQEEKPKMEPRLFECSTQTGRFFVTEVTDFTQDDLDEDDVMLLDTWDEIFVWIGKGASEVEKKDSVITAEEYLHTHPSKRDVNTPIIIVKQEFEPPTFTGWFLAWDSFKWSVRNLPILHFCCNLQQYLSDDEFKNIMGLSKVEFNFLPLWKQQNLKKVTGLF</sequence>
<keyword evidence="6" id="KW-0106">Calcium</keyword>
<dbReference type="Gene3D" id="1.10.950.10">
    <property type="entry name" value="Villin headpiece domain"/>
    <property type="match status" value="1"/>
</dbReference>
<evidence type="ECO:0000256" key="7">
    <source>
        <dbReference type="ARBA" id="ARBA00023203"/>
    </source>
</evidence>
<dbReference type="FunFam" id="3.40.20.10:FF:000005">
    <property type="entry name" value="Gelsolin"/>
    <property type="match status" value="1"/>
</dbReference>
<dbReference type="SUPFAM" id="SSF82754">
    <property type="entry name" value="C-terminal, gelsolin-like domain of Sec23/24"/>
    <property type="match status" value="1"/>
</dbReference>
<proteinExistence type="inferred from homology"/>
<dbReference type="Ensembl" id="ENSEBUT00000012947.1">
    <property type="protein sequence ID" value="ENSEBUP00000012371.1"/>
    <property type="gene ID" value="ENSEBUG00000007871.1"/>
</dbReference>
<evidence type="ECO:0000259" key="9">
    <source>
        <dbReference type="PROSITE" id="PS51089"/>
    </source>
</evidence>
<evidence type="ECO:0000256" key="2">
    <source>
        <dbReference type="ARBA" id="ARBA00008418"/>
    </source>
</evidence>
<evidence type="ECO:0000256" key="6">
    <source>
        <dbReference type="ARBA" id="ARBA00022837"/>
    </source>
</evidence>
<keyword evidence="5" id="KW-0677">Repeat</keyword>
<dbReference type="FunFam" id="3.40.20.10:FF:000004">
    <property type="entry name" value="Gelsolin"/>
    <property type="match status" value="1"/>
</dbReference>
<dbReference type="GO" id="GO:0008154">
    <property type="term" value="P:actin polymerization or depolymerization"/>
    <property type="evidence" value="ECO:0007669"/>
    <property type="project" value="TreeGrafter"/>
</dbReference>
<keyword evidence="4" id="KW-0963">Cytoplasm</keyword>
<dbReference type="Pfam" id="PF00626">
    <property type="entry name" value="Gelsolin"/>
    <property type="match status" value="3"/>
</dbReference>
<keyword evidence="3" id="KW-0117">Actin capping</keyword>
<dbReference type="CDD" id="cd11293">
    <property type="entry name" value="gelsolin_S4_like"/>
    <property type="match status" value="1"/>
</dbReference>
<dbReference type="GO" id="GO:0051014">
    <property type="term" value="P:actin filament severing"/>
    <property type="evidence" value="ECO:0007669"/>
    <property type="project" value="TreeGrafter"/>
</dbReference>
<dbReference type="FunFam" id="3.40.20.10:FF:000001">
    <property type="entry name" value="Gelsolin"/>
    <property type="match status" value="1"/>
</dbReference>
<dbReference type="AlphaFoldDB" id="A0A8C4QBH9"/>
<dbReference type="InterPro" id="IPR029006">
    <property type="entry name" value="ADF-H/Gelsolin-like_dom_sf"/>
</dbReference>
<evidence type="ECO:0000256" key="8">
    <source>
        <dbReference type="ARBA" id="ARBA00023212"/>
    </source>
</evidence>
<reference evidence="10" key="1">
    <citation type="submission" date="2025-08" db="UniProtKB">
        <authorList>
            <consortium name="Ensembl"/>
        </authorList>
    </citation>
    <scope>IDENTIFICATION</scope>
</reference>
<dbReference type="PRINTS" id="PR00597">
    <property type="entry name" value="GELSOLIN"/>
</dbReference>
<comment type="similarity">
    <text evidence="2">Belongs to the villin/gelsolin family.</text>
</comment>